<evidence type="ECO:0000313" key="2">
    <source>
        <dbReference type="Proteomes" id="UP000198976"/>
    </source>
</evidence>
<organism evidence="1 2">
    <name type="scientific">Schaalia radingae</name>
    <dbReference type="NCBI Taxonomy" id="131110"/>
    <lineage>
        <taxon>Bacteria</taxon>
        <taxon>Bacillati</taxon>
        <taxon>Actinomycetota</taxon>
        <taxon>Actinomycetes</taxon>
        <taxon>Actinomycetales</taxon>
        <taxon>Actinomycetaceae</taxon>
        <taxon>Schaalia</taxon>
    </lineage>
</organism>
<accession>A0ABY0VBH6</accession>
<protein>
    <submittedName>
        <fullName evidence="1">Uncharacterized protein</fullName>
    </submittedName>
</protein>
<reference evidence="1 2" key="1">
    <citation type="submission" date="2016-10" db="EMBL/GenBank/DDBJ databases">
        <authorList>
            <person name="Varghese N."/>
            <person name="Submissions S."/>
        </authorList>
    </citation>
    <scope>NUCLEOTIDE SEQUENCE [LARGE SCALE GENOMIC DNA]</scope>
    <source>
        <strain evidence="1 2">DSM 9169</strain>
    </source>
</reference>
<sequence length="78" mass="8850">MKVLPSAHKHGITHADITHAWENAIRIIEYEYHGQDRILLIGPAADGTLLELVAVPAPTPDRIIHADRLRAKFYDFLR</sequence>
<dbReference type="Proteomes" id="UP000198976">
    <property type="component" value="Chromosome I"/>
</dbReference>
<gene>
    <name evidence="1" type="ORF">SAMN04489714_1920</name>
</gene>
<name>A0ABY0VBH6_9ACTO</name>
<dbReference type="RefSeq" id="WP_070725233.1">
    <property type="nucleotide sequence ID" value="NZ_LT629792.1"/>
</dbReference>
<evidence type="ECO:0000313" key="1">
    <source>
        <dbReference type="EMBL" id="SDU06003.1"/>
    </source>
</evidence>
<dbReference type="EMBL" id="LT629792">
    <property type="protein sequence ID" value="SDU06003.1"/>
    <property type="molecule type" value="Genomic_DNA"/>
</dbReference>
<proteinExistence type="predicted"/>
<keyword evidence="2" id="KW-1185">Reference proteome</keyword>